<keyword evidence="2" id="KW-1185">Reference proteome</keyword>
<evidence type="ECO:0000313" key="2">
    <source>
        <dbReference type="Proteomes" id="UP001341281"/>
    </source>
</evidence>
<dbReference type="EMBL" id="CP144754">
    <property type="protein sequence ID" value="WVZ96359.1"/>
    <property type="molecule type" value="Genomic_DNA"/>
</dbReference>
<dbReference type="Proteomes" id="UP001341281">
    <property type="component" value="Chromosome 10"/>
</dbReference>
<name>A0AAQ3UQ09_PASNO</name>
<protein>
    <submittedName>
        <fullName evidence="1">Uncharacterized protein</fullName>
    </submittedName>
</protein>
<organism evidence="1 2">
    <name type="scientific">Paspalum notatum var. saurae</name>
    <dbReference type="NCBI Taxonomy" id="547442"/>
    <lineage>
        <taxon>Eukaryota</taxon>
        <taxon>Viridiplantae</taxon>
        <taxon>Streptophyta</taxon>
        <taxon>Embryophyta</taxon>
        <taxon>Tracheophyta</taxon>
        <taxon>Spermatophyta</taxon>
        <taxon>Magnoliopsida</taxon>
        <taxon>Liliopsida</taxon>
        <taxon>Poales</taxon>
        <taxon>Poaceae</taxon>
        <taxon>PACMAD clade</taxon>
        <taxon>Panicoideae</taxon>
        <taxon>Andropogonodae</taxon>
        <taxon>Paspaleae</taxon>
        <taxon>Paspalinae</taxon>
        <taxon>Paspalum</taxon>
    </lineage>
</organism>
<evidence type="ECO:0000313" key="1">
    <source>
        <dbReference type="EMBL" id="WVZ96359.1"/>
    </source>
</evidence>
<reference evidence="1 2" key="1">
    <citation type="submission" date="2024-02" db="EMBL/GenBank/DDBJ databases">
        <title>High-quality chromosome-scale genome assembly of Pensacola bahiagrass (Paspalum notatum Flugge var. saurae).</title>
        <authorList>
            <person name="Vega J.M."/>
            <person name="Podio M."/>
            <person name="Orjuela J."/>
            <person name="Siena L.A."/>
            <person name="Pessino S.C."/>
            <person name="Combes M.C."/>
            <person name="Mariac C."/>
            <person name="Albertini E."/>
            <person name="Pupilli F."/>
            <person name="Ortiz J.P.A."/>
            <person name="Leblanc O."/>
        </authorList>
    </citation>
    <scope>NUCLEOTIDE SEQUENCE [LARGE SCALE GENOMIC DNA]</scope>
    <source>
        <strain evidence="1">R1</strain>
        <tissue evidence="1">Leaf</tissue>
    </source>
</reference>
<gene>
    <name evidence="1" type="ORF">U9M48_042010</name>
</gene>
<accession>A0AAQ3UQ09</accession>
<sequence>MFRTSASAMASTYSSSRTTTPALMVTIEGPPPAPPRERLGRAISVLIIHPQVAATASGDLANGTPSRDGCFLFVVPHTVVGDDDKDRIKVKARIVIN</sequence>
<dbReference type="AlphaFoldDB" id="A0AAQ3UQ09"/>
<proteinExistence type="predicted"/>